<dbReference type="EMBL" id="QOVG01000011">
    <property type="protein sequence ID" value="NDK40022.1"/>
    <property type="molecule type" value="Genomic_DNA"/>
</dbReference>
<evidence type="ECO:0000313" key="2">
    <source>
        <dbReference type="Proteomes" id="UP001429354"/>
    </source>
</evidence>
<sequence length="169" mass="18297">MPYMIVDKVQARVFVFDKEGRLQGAGPALLGMERGDGTALGLGERKLAAIAPQERTTPAGRFVASLARDMKGQEILWIDYDSALALHRVVKGTPTERRAERLQSASAEDNRISYGCINVPVAFYEGVVSPAFAHSSGVVYILPETRPAQEVFGSYEVDTGGKSPDSSQH</sequence>
<accession>A0ABX0AEK0</accession>
<reference evidence="1 2" key="1">
    <citation type="submission" date="2018-07" db="EMBL/GenBank/DDBJ databases">
        <title>Whole genome Sequencing of Pseudoxanthomonas gei KCTC 32298 (T).</title>
        <authorList>
            <person name="Kumar S."/>
            <person name="Bansal K."/>
            <person name="Kaur A."/>
            <person name="Patil P."/>
            <person name="Sharma S."/>
            <person name="Patil P.B."/>
        </authorList>
    </citation>
    <scope>NUCLEOTIDE SEQUENCE [LARGE SCALE GENOMIC DNA]</scope>
    <source>
        <strain evidence="1 2">KCTC 32298</strain>
    </source>
</reference>
<dbReference type="Proteomes" id="UP001429354">
    <property type="component" value="Unassembled WGS sequence"/>
</dbReference>
<proteinExistence type="predicted"/>
<organism evidence="1 2">
    <name type="scientific">Pseudoxanthomonas gei</name>
    <dbReference type="NCBI Taxonomy" id="1383030"/>
    <lineage>
        <taxon>Bacteria</taxon>
        <taxon>Pseudomonadati</taxon>
        <taxon>Pseudomonadota</taxon>
        <taxon>Gammaproteobacteria</taxon>
        <taxon>Lysobacterales</taxon>
        <taxon>Lysobacteraceae</taxon>
        <taxon>Pseudoxanthomonas</taxon>
    </lineage>
</organism>
<keyword evidence="2" id="KW-1185">Reference proteome</keyword>
<evidence type="ECO:0000313" key="1">
    <source>
        <dbReference type="EMBL" id="NDK40022.1"/>
    </source>
</evidence>
<comment type="caution">
    <text evidence="1">The sequence shown here is derived from an EMBL/GenBank/DDBJ whole genome shotgun (WGS) entry which is preliminary data.</text>
</comment>
<gene>
    <name evidence="1" type="ORF">DT603_14355</name>
</gene>
<protein>
    <submittedName>
        <fullName evidence="1">L,D-transpeptidase</fullName>
    </submittedName>
</protein>
<name>A0ABX0AEK0_9GAMM</name>